<dbReference type="Proteomes" id="UP001642464">
    <property type="component" value="Unassembled WGS sequence"/>
</dbReference>
<sequence>MITLTGFCRTVTQGLLRTKVGPLFTKKGLDFQVEYITSVRDWQGLQVAVKEERAEELAELAEYLQENFPQYGPGAHYLLQLAGKEEPDGIDKPMTTKERLIRAMEEVTSSMNMGKFISDKYNVDETTQRGFAKVMLDFFSLTEVADALATRGPCPGVMNLVPVSTRKNVYVHPHHLSMNESAKYGAVGKFPSNVAIRAHFSSIVQRGYEAEREALEIKFPVELAGSGKQLPLFSVEYIDGHAKAVMVHAAITPADISGDQEMVELIASLKYIRVNYVHFDSPEQCMYEALSLANRTSEKQKPGPLELTLFFKEAVRVKRLSNKRAAIRDLLFSSIADYNRLASKAFRIKEDLKKIIYAVIRCPTDLLELMKQSGDLFKWEHGRVNTMQDLMLVCCLWSAIKEPLRLHLGDGESFAKLETMFATGSLDAELKAHAKTAESGWEWQKLSFVLESQGILQEAEINKAKARTAVVSSLEALSVKSGPEGEDSKGNQSENEEEDGGKTAESILRDFNYRLHCMIMETARNLKVKPLMLTYEESSVYGNRSGFQELLLVTANDNKNIFHGSSAWRRGVITGVSMLQRQEMVKPPRPDSKYGGDARFTKVQEMKQDRLLANKLFSMARNKEMSIPGFPDFAAALADLKKFQRTPQPSYHVTVATGEGHLIITEALVSFWTEKHSQFADELTKIKSEHDQEFNPKGLKRGADTPEDGGEEEETARWLQYRFTDSTVQVILEKQRKSPEHLESASFWNKVMPLNDLLKSLENHGEVNLKLAEHELSKNETGNFTVEPVGGVCYVLDAKTQKTTPKKGKAANALTFGAKMNMAKIRSNNSIKVLWRLRPG</sequence>
<evidence type="ECO:0000313" key="3">
    <source>
        <dbReference type="Proteomes" id="UP001642464"/>
    </source>
</evidence>
<name>A0ABP0P1P6_9DINO</name>
<keyword evidence="3" id="KW-1185">Reference proteome</keyword>
<comment type="caution">
    <text evidence="2">The sequence shown here is derived from an EMBL/GenBank/DDBJ whole genome shotgun (WGS) entry which is preliminary data.</text>
</comment>
<feature type="region of interest" description="Disordered" evidence="1">
    <location>
        <begin position="479"/>
        <end position="503"/>
    </location>
</feature>
<proteinExistence type="predicted"/>
<protein>
    <submittedName>
        <fullName evidence="2">Uncharacterized protein</fullName>
    </submittedName>
</protein>
<evidence type="ECO:0000256" key="1">
    <source>
        <dbReference type="SAM" id="MobiDB-lite"/>
    </source>
</evidence>
<organism evidence="2 3">
    <name type="scientific">Durusdinium trenchii</name>
    <dbReference type="NCBI Taxonomy" id="1381693"/>
    <lineage>
        <taxon>Eukaryota</taxon>
        <taxon>Sar</taxon>
        <taxon>Alveolata</taxon>
        <taxon>Dinophyceae</taxon>
        <taxon>Suessiales</taxon>
        <taxon>Symbiodiniaceae</taxon>
        <taxon>Durusdinium</taxon>
    </lineage>
</organism>
<gene>
    <name evidence="2" type="ORF">SCF082_LOCUS34639</name>
</gene>
<accession>A0ABP0P1P6</accession>
<feature type="region of interest" description="Disordered" evidence="1">
    <location>
        <begin position="688"/>
        <end position="714"/>
    </location>
</feature>
<dbReference type="EMBL" id="CAXAMM010031979">
    <property type="protein sequence ID" value="CAK9069004.1"/>
    <property type="molecule type" value="Genomic_DNA"/>
</dbReference>
<reference evidence="2 3" key="1">
    <citation type="submission" date="2024-02" db="EMBL/GenBank/DDBJ databases">
        <authorList>
            <person name="Chen Y."/>
            <person name="Shah S."/>
            <person name="Dougan E. K."/>
            <person name="Thang M."/>
            <person name="Chan C."/>
        </authorList>
    </citation>
    <scope>NUCLEOTIDE SEQUENCE [LARGE SCALE GENOMIC DNA]</scope>
</reference>
<evidence type="ECO:0000313" key="2">
    <source>
        <dbReference type="EMBL" id="CAK9069004.1"/>
    </source>
</evidence>
<feature type="compositionally biased region" description="Acidic residues" evidence="1">
    <location>
        <begin position="705"/>
        <end position="714"/>
    </location>
</feature>